<dbReference type="EMBL" id="JAUJYO010000019">
    <property type="protein sequence ID" value="KAK1287829.1"/>
    <property type="molecule type" value="Genomic_DNA"/>
</dbReference>
<feature type="transmembrane region" description="Helical" evidence="6">
    <location>
        <begin position="151"/>
        <end position="172"/>
    </location>
</feature>
<feature type="transmembrane region" description="Helical" evidence="6">
    <location>
        <begin position="117"/>
        <end position="139"/>
    </location>
</feature>
<evidence type="ECO:0000256" key="3">
    <source>
        <dbReference type="ARBA" id="ARBA00022692"/>
    </source>
</evidence>
<accession>A0AAV9CGQ5</accession>
<comment type="caution">
    <text evidence="7">The sequence shown here is derived from an EMBL/GenBank/DDBJ whole genome shotgun (WGS) entry which is preliminary data.</text>
</comment>
<sequence>MGTLVGHVAPGFGFLLLGLWHLFNHSKLHSLHPTTYTSPPWFPTKRIKYLELFFIMLASSASISMELFIGPDRHQPLDPDGTIPSNHLHNFEHSSISLTFLVYALFALVFDKLKPKAGIAMTQLAAALAFSQMLLMFHLHSADHMGVEGQYHALLQLAILVSLVTSLMGIGYPRSFIVSFIRSASIVFEGVWMIVMGFVLWTPALVFKGCFMNHEEGHTVVRCHGHEWLGRAKSLVNIQFSWLLVGVMVFCMGLYLIINRAYTEEYQYLDRLPDDESGDDLESPNKLSESQSFIGMGKGMRYRIAEMRSGFW</sequence>
<feature type="transmembrane region" description="Helical" evidence="6">
    <location>
        <begin position="52"/>
        <end position="71"/>
    </location>
</feature>
<comment type="subcellular location">
    <subcellularLocation>
        <location evidence="1">Membrane</location>
        <topology evidence="1">Multi-pass membrane protein</topology>
    </subcellularLocation>
</comment>
<evidence type="ECO:0000256" key="4">
    <source>
        <dbReference type="ARBA" id="ARBA00022989"/>
    </source>
</evidence>
<proteinExistence type="inferred from homology"/>
<dbReference type="Proteomes" id="UP001180020">
    <property type="component" value="Unassembled WGS sequence"/>
</dbReference>
<gene>
    <name evidence="7" type="ORF">QJS10_CPB19g01660</name>
</gene>
<protein>
    <submittedName>
        <fullName evidence="7">Uncharacterized protein</fullName>
    </submittedName>
</protein>
<evidence type="ECO:0000256" key="5">
    <source>
        <dbReference type="ARBA" id="ARBA00023136"/>
    </source>
</evidence>
<keyword evidence="4 6" id="KW-1133">Transmembrane helix</keyword>
<dbReference type="AlphaFoldDB" id="A0AAV9CGQ5"/>
<reference evidence="7" key="2">
    <citation type="submission" date="2023-06" db="EMBL/GenBank/DDBJ databases">
        <authorList>
            <person name="Ma L."/>
            <person name="Liu K.-W."/>
            <person name="Li Z."/>
            <person name="Hsiao Y.-Y."/>
            <person name="Qi Y."/>
            <person name="Fu T."/>
            <person name="Tang G."/>
            <person name="Zhang D."/>
            <person name="Sun W.-H."/>
            <person name="Liu D.-K."/>
            <person name="Li Y."/>
            <person name="Chen G.-Z."/>
            <person name="Liu X.-D."/>
            <person name="Liao X.-Y."/>
            <person name="Jiang Y.-T."/>
            <person name="Yu X."/>
            <person name="Hao Y."/>
            <person name="Huang J."/>
            <person name="Zhao X.-W."/>
            <person name="Ke S."/>
            <person name="Chen Y.-Y."/>
            <person name="Wu W.-L."/>
            <person name="Hsu J.-L."/>
            <person name="Lin Y.-F."/>
            <person name="Huang M.-D."/>
            <person name="Li C.-Y."/>
            <person name="Huang L."/>
            <person name="Wang Z.-W."/>
            <person name="Zhao X."/>
            <person name="Zhong W.-Y."/>
            <person name="Peng D.-H."/>
            <person name="Ahmad S."/>
            <person name="Lan S."/>
            <person name="Zhang J.-S."/>
            <person name="Tsai W.-C."/>
            <person name="Van De Peer Y."/>
            <person name="Liu Z.-J."/>
        </authorList>
    </citation>
    <scope>NUCLEOTIDE SEQUENCE</scope>
    <source>
        <strain evidence="7">CP</strain>
        <tissue evidence="7">Leaves</tissue>
    </source>
</reference>
<keyword evidence="8" id="KW-1185">Reference proteome</keyword>
<feature type="transmembrane region" description="Helical" evidence="6">
    <location>
        <begin position="184"/>
        <end position="207"/>
    </location>
</feature>
<dbReference type="PANTHER" id="PTHR46285:SF3">
    <property type="entry name" value="PROTEINASE INHIBITOR I4, SERPIN (DUF716)"/>
    <property type="match status" value="1"/>
</dbReference>
<feature type="transmembrane region" description="Helical" evidence="6">
    <location>
        <begin position="238"/>
        <end position="258"/>
    </location>
</feature>
<evidence type="ECO:0000256" key="2">
    <source>
        <dbReference type="ARBA" id="ARBA00006948"/>
    </source>
</evidence>
<dbReference type="PANTHER" id="PTHR46285">
    <property type="entry name" value="PROTEINASE INHIBITOR I4, SERPIN (DUF716)-RELATED"/>
    <property type="match status" value="1"/>
</dbReference>
<evidence type="ECO:0000313" key="8">
    <source>
        <dbReference type="Proteomes" id="UP001180020"/>
    </source>
</evidence>
<dbReference type="Pfam" id="PF04819">
    <property type="entry name" value="DUF716"/>
    <property type="match status" value="1"/>
</dbReference>
<name>A0AAV9CGQ5_ACOCL</name>
<keyword evidence="3 6" id="KW-0812">Transmembrane</keyword>
<dbReference type="InterPro" id="IPR006904">
    <property type="entry name" value="DUF716"/>
</dbReference>
<feature type="transmembrane region" description="Helical" evidence="6">
    <location>
        <begin position="6"/>
        <end position="23"/>
    </location>
</feature>
<comment type="similarity">
    <text evidence="2">Belongs to the TMEM45 family.</text>
</comment>
<reference evidence="7" key="1">
    <citation type="journal article" date="2023" name="Nat. Commun.">
        <title>Diploid and tetraploid genomes of Acorus and the evolution of monocots.</title>
        <authorList>
            <person name="Ma L."/>
            <person name="Liu K.W."/>
            <person name="Li Z."/>
            <person name="Hsiao Y.Y."/>
            <person name="Qi Y."/>
            <person name="Fu T."/>
            <person name="Tang G.D."/>
            <person name="Zhang D."/>
            <person name="Sun W.H."/>
            <person name="Liu D.K."/>
            <person name="Li Y."/>
            <person name="Chen G.Z."/>
            <person name="Liu X.D."/>
            <person name="Liao X.Y."/>
            <person name="Jiang Y.T."/>
            <person name="Yu X."/>
            <person name="Hao Y."/>
            <person name="Huang J."/>
            <person name="Zhao X.W."/>
            <person name="Ke S."/>
            <person name="Chen Y.Y."/>
            <person name="Wu W.L."/>
            <person name="Hsu J.L."/>
            <person name="Lin Y.F."/>
            <person name="Huang M.D."/>
            <person name="Li C.Y."/>
            <person name="Huang L."/>
            <person name="Wang Z.W."/>
            <person name="Zhao X."/>
            <person name="Zhong W.Y."/>
            <person name="Peng D.H."/>
            <person name="Ahmad S."/>
            <person name="Lan S."/>
            <person name="Zhang J.S."/>
            <person name="Tsai W.C."/>
            <person name="Van de Peer Y."/>
            <person name="Liu Z.J."/>
        </authorList>
    </citation>
    <scope>NUCLEOTIDE SEQUENCE</scope>
    <source>
        <strain evidence="7">CP</strain>
    </source>
</reference>
<evidence type="ECO:0000313" key="7">
    <source>
        <dbReference type="EMBL" id="KAK1287829.1"/>
    </source>
</evidence>
<dbReference type="GO" id="GO:0016020">
    <property type="term" value="C:membrane"/>
    <property type="evidence" value="ECO:0007669"/>
    <property type="project" value="UniProtKB-SubCell"/>
</dbReference>
<organism evidence="7 8">
    <name type="scientific">Acorus calamus</name>
    <name type="common">Sweet flag</name>
    <dbReference type="NCBI Taxonomy" id="4465"/>
    <lineage>
        <taxon>Eukaryota</taxon>
        <taxon>Viridiplantae</taxon>
        <taxon>Streptophyta</taxon>
        <taxon>Embryophyta</taxon>
        <taxon>Tracheophyta</taxon>
        <taxon>Spermatophyta</taxon>
        <taxon>Magnoliopsida</taxon>
        <taxon>Liliopsida</taxon>
        <taxon>Acoraceae</taxon>
        <taxon>Acorus</taxon>
    </lineage>
</organism>
<evidence type="ECO:0000256" key="1">
    <source>
        <dbReference type="ARBA" id="ARBA00004141"/>
    </source>
</evidence>
<keyword evidence="5 6" id="KW-0472">Membrane</keyword>
<evidence type="ECO:0000256" key="6">
    <source>
        <dbReference type="SAM" id="Phobius"/>
    </source>
</evidence>
<feature type="transmembrane region" description="Helical" evidence="6">
    <location>
        <begin position="91"/>
        <end position="110"/>
    </location>
</feature>